<proteinExistence type="predicted"/>
<dbReference type="Pfam" id="PF18962">
    <property type="entry name" value="Por_Secre_tail"/>
    <property type="match status" value="1"/>
</dbReference>
<name>A0AA51ZWN2_9BACT</name>
<dbReference type="NCBIfam" id="TIGR04183">
    <property type="entry name" value="Por_Secre_tail"/>
    <property type="match status" value="1"/>
</dbReference>
<dbReference type="InterPro" id="IPR026444">
    <property type="entry name" value="Secre_tail"/>
</dbReference>
<reference evidence="3" key="1">
    <citation type="submission" date="2023-08" db="EMBL/GenBank/DDBJ databases">
        <title>Comparative genomics and taxonomic characterization of three novel marine species of genus Marivirga.</title>
        <authorList>
            <person name="Muhammad N."/>
            <person name="Kim S.-G."/>
        </authorList>
    </citation>
    <scope>NUCLEOTIDE SEQUENCE</scope>
    <source>
        <strain evidence="3">BKB1-2</strain>
    </source>
</reference>
<evidence type="ECO:0000313" key="3">
    <source>
        <dbReference type="EMBL" id="WNB18026.1"/>
    </source>
</evidence>
<evidence type="ECO:0000259" key="2">
    <source>
        <dbReference type="Pfam" id="PF18962"/>
    </source>
</evidence>
<accession>A0AA51ZWN2</accession>
<feature type="domain" description="Secretion system C-terminal sorting" evidence="2">
    <location>
        <begin position="1492"/>
        <end position="1556"/>
    </location>
</feature>
<sequence>MRKLILLPILTILLSFAAYSQDLIIESMTIETSYQKHSAFTYSISIKNIGVISSNQGLLKIYFGNDASDYSNFFTSDYFPALEADETVTLNFEIGGSDYLEDLDQEVGSYYVNAIIDPDSYNFVDVNPSNNKFQAGVAEVTVSTADILLSNFSLNDATNHVQGKELALNVDAFNQGSTIRGVYVEAYLSADMVFDEDDIQLEHTDYLRFDYQNELTGILLNDFEIPFNLNPGEYYVFLKVDSYDQIQEIDETNNVYQAGSIEVASSNAFLTIDEFSVSYQWTEYGVSLSFNIENTGTTDVTYLDYYVSSYSVGTGYDPQNYYGSGIKAGKSRLEFVDIYDNELSGEYIYIGNNDPNYPLIDEIEVHIGSQPIFNYDFNIVSISSTSQVETEDIQIPLNIELENPNSNSIYDYATIDITLESLDGQIIENYNIRNGVYMDAFETNQLYIKLPNRPTLTAGTYNVTTNITLDYKDGSAGPFTSEIEIFASEYSIDVEILGQNGDIINQGIVYFYEKNANGNINYLGNQNIEEVDGVGQVTFLQSAGDFMFYVVPDESQFPNYLRTVSGNTFKLEQTSFTEINGNTTIQIEPIYVAPNVLNGEKTITGNIVSGTSSARVAYRQTASTNFDQTPVYLIRNSEVVAFTKTDASGSFTFTEVENGEYEIYFDDGNILESNDISANLSIDESTDIVELVVNETGEVAVENLKMELAAFELEASDIEADENNVTIQYQMSNFFKNNSISISNASFYSLIKQNGTVLDSISFDQNLNLNQNDTLNLKTSISLTNSLMIGDYEIELHFSTPFQDTEFTGTARNFSVIEPHYIIDVIALDENQLPLTSGIVQLFKIHENGAISLFEEQAIQQNGIANFYTTACEYIINVIPEEEIFPQLIPSFQNHQYFFEESDVQNLTVDTEHQIQLINNPKSSLSGNKKVEFNLNDENFNFSGTQVILSHAADSSVINTFSTENNYLELADMETGEYLLFFNDGTISQNFEKWYSLNVNAQDDLYQIEINTSSSSQNQFDFDFMAQKDTVFNNYNNSDQLDLSFSVDKQDNNFPDELIAFDFRIDLISQSTNDSLSFAYSEMLDFNNFQEIHKTFALNENLKAGFYDVKFNYSSPYTAGFIESKSFPIQIIDGNIYLNNVQFQNEIQENETSLDLQFDLAGSSDSLAKFKVYYEHILLKGEDTLKIQSHDNFINLAKGKNMIVDFDLNLDAPLSLGDYNLITRFYPLRRDESNLQLIETPFRIRNQRVSLSNLALNEQLSILSDSLMYSFKISANNQDSIKNLNTQLFTYLIQKEDTLIVTEEELVVDVARSSFTEYVKYIDLNSALGNFLSPGDYQFIIELKHPINNYSKQDHLNFRINDPSIEITELTIPEEIRGDQNEINCSIDIAGNENNNIRSLTTEFLITIKKGTEFITDSLFVKELTIQKSGSITITLPLRFESFLENGDYLVELNYSTQFSNNNSNKITNEFKVYTEPEITSNDNQVNQNYSIYPNPFKNRFTIKGEYDKATLYNQYGKMIRSFHSIKGFENLDEVNSGVYLLVLEYKGKSSYHKIIKK</sequence>
<dbReference type="Gene3D" id="2.60.40.10">
    <property type="entry name" value="Immunoglobulins"/>
    <property type="match status" value="3"/>
</dbReference>
<dbReference type="InterPro" id="IPR011635">
    <property type="entry name" value="CARDB"/>
</dbReference>
<dbReference type="EMBL" id="CP129968">
    <property type="protein sequence ID" value="WNB18026.1"/>
    <property type="molecule type" value="Genomic_DNA"/>
</dbReference>
<dbReference type="Pfam" id="PF07705">
    <property type="entry name" value="CARDB"/>
    <property type="match status" value="1"/>
</dbReference>
<gene>
    <name evidence="3" type="ORF">QYS47_28925</name>
</gene>
<dbReference type="SUPFAM" id="SSF117074">
    <property type="entry name" value="Hypothetical protein PA1324"/>
    <property type="match status" value="1"/>
</dbReference>
<feature type="domain" description="CARDB" evidence="1">
    <location>
        <begin position="21"/>
        <end position="133"/>
    </location>
</feature>
<dbReference type="KEGG" id="marp:QYS47_28925"/>
<evidence type="ECO:0000259" key="1">
    <source>
        <dbReference type="Pfam" id="PF07705"/>
    </source>
</evidence>
<protein>
    <submittedName>
        <fullName evidence="3">T9SS type A sorting domain-containing protein</fullName>
    </submittedName>
</protein>
<dbReference type="Proteomes" id="UP001232019">
    <property type="component" value="Chromosome"/>
</dbReference>
<dbReference type="RefSeq" id="WP_322347563.1">
    <property type="nucleotide sequence ID" value="NZ_CP129968.2"/>
</dbReference>
<organism evidence="3">
    <name type="scientific">Marivirga arenosa</name>
    <dbReference type="NCBI Taxonomy" id="3059076"/>
    <lineage>
        <taxon>Bacteria</taxon>
        <taxon>Pseudomonadati</taxon>
        <taxon>Bacteroidota</taxon>
        <taxon>Cytophagia</taxon>
        <taxon>Cytophagales</taxon>
        <taxon>Marivirgaceae</taxon>
        <taxon>Marivirga</taxon>
    </lineage>
</organism>
<dbReference type="InterPro" id="IPR013783">
    <property type="entry name" value="Ig-like_fold"/>
</dbReference>